<evidence type="ECO:0000256" key="2">
    <source>
        <dbReference type="ARBA" id="ARBA00022475"/>
    </source>
</evidence>
<evidence type="ECO:0000256" key="4">
    <source>
        <dbReference type="ARBA" id="ARBA00022989"/>
    </source>
</evidence>
<feature type="transmembrane region" description="Helical" evidence="6">
    <location>
        <begin position="12"/>
        <end position="32"/>
    </location>
</feature>
<feature type="transmembrane region" description="Helical" evidence="6">
    <location>
        <begin position="153"/>
        <end position="175"/>
    </location>
</feature>
<name>A0A7W7R472_KITKI</name>
<accession>A0A7W7R472</accession>
<evidence type="ECO:0000259" key="7">
    <source>
        <dbReference type="Pfam" id="PF05231"/>
    </source>
</evidence>
<comment type="caution">
    <text evidence="8">The sequence shown here is derived from an EMBL/GenBank/DDBJ whole genome shotgun (WGS) entry which is preliminary data.</text>
</comment>
<reference evidence="8 9" key="1">
    <citation type="submission" date="2020-08" db="EMBL/GenBank/DDBJ databases">
        <title>Sequencing the genomes of 1000 actinobacteria strains.</title>
        <authorList>
            <person name="Klenk H.-P."/>
        </authorList>
    </citation>
    <scope>NUCLEOTIDE SEQUENCE [LARGE SCALE GENOMIC DNA]</scope>
    <source>
        <strain evidence="8 9">DSM 41654</strain>
    </source>
</reference>
<feature type="transmembrane region" description="Helical" evidence="6">
    <location>
        <begin position="52"/>
        <end position="78"/>
    </location>
</feature>
<feature type="transmembrane region" description="Helical" evidence="6">
    <location>
        <begin position="119"/>
        <end position="141"/>
    </location>
</feature>
<feature type="transmembrane region" description="Helical" evidence="6">
    <location>
        <begin position="85"/>
        <end position="104"/>
    </location>
</feature>
<proteinExistence type="predicted"/>
<dbReference type="GO" id="GO:0005886">
    <property type="term" value="C:plasma membrane"/>
    <property type="evidence" value="ECO:0007669"/>
    <property type="project" value="UniProtKB-SubCell"/>
</dbReference>
<dbReference type="AlphaFoldDB" id="A0A7W7R472"/>
<evidence type="ECO:0000256" key="5">
    <source>
        <dbReference type="ARBA" id="ARBA00023136"/>
    </source>
</evidence>
<keyword evidence="5 6" id="KW-0472">Membrane</keyword>
<evidence type="ECO:0000256" key="1">
    <source>
        <dbReference type="ARBA" id="ARBA00004651"/>
    </source>
</evidence>
<feature type="transmembrane region" description="Helical" evidence="6">
    <location>
        <begin position="267"/>
        <end position="288"/>
    </location>
</feature>
<organism evidence="8 9">
    <name type="scientific">Kitasatospora kifunensis</name>
    <name type="common">Streptomyces kifunensis</name>
    <dbReference type="NCBI Taxonomy" id="58351"/>
    <lineage>
        <taxon>Bacteria</taxon>
        <taxon>Bacillati</taxon>
        <taxon>Actinomycetota</taxon>
        <taxon>Actinomycetes</taxon>
        <taxon>Kitasatosporales</taxon>
        <taxon>Streptomycetaceae</taxon>
        <taxon>Kitasatospora</taxon>
    </lineage>
</organism>
<evidence type="ECO:0000256" key="3">
    <source>
        <dbReference type="ARBA" id="ARBA00022692"/>
    </source>
</evidence>
<dbReference type="Pfam" id="PF05231">
    <property type="entry name" value="MASE1"/>
    <property type="match status" value="1"/>
</dbReference>
<dbReference type="InterPro" id="IPR007895">
    <property type="entry name" value="MASE1"/>
</dbReference>
<feature type="domain" description="MASE1" evidence="7">
    <location>
        <begin position="18"/>
        <end position="291"/>
    </location>
</feature>
<evidence type="ECO:0000256" key="6">
    <source>
        <dbReference type="SAM" id="Phobius"/>
    </source>
</evidence>
<feature type="transmembrane region" description="Helical" evidence="6">
    <location>
        <begin position="195"/>
        <end position="220"/>
    </location>
</feature>
<dbReference type="Proteomes" id="UP000540506">
    <property type="component" value="Unassembled WGS sequence"/>
</dbReference>
<feature type="transmembrane region" description="Helical" evidence="6">
    <location>
        <begin position="232"/>
        <end position="252"/>
    </location>
</feature>
<evidence type="ECO:0000313" key="9">
    <source>
        <dbReference type="Proteomes" id="UP000540506"/>
    </source>
</evidence>
<sequence length="331" mass="34857">MTRNQDLRRPLAAVLRVLAVAAAYFVAGQLGLIQQIVVAGAKVTPLWPPTGIALTCLLLLGLRIWPGIALGAVAVVTAIGPLHPASFGIMAGNTAAPIVAYLLLRATGFRSELDRLRDGLALVFLGAGGMLVSATVGVGLLRLADSVPADDFWSAWSAWWTGDAMGVLVCAPLLLALYRFRLPEDAGPFDLIEPVVLLAGTVLVTLAVTNTHLSLLFLVFPLLIWAALRFQLIGAAPCVLLVSVLAITAATAHRGPFAQRDVLQTMVILQALNGASALTGLLLSAIIAEQQSMYRRIELACLGLTEVVARLAPGEGGPGWPHPEDDGRPRL</sequence>
<gene>
    <name evidence="8" type="ORF">FHR34_004128</name>
</gene>
<dbReference type="EMBL" id="JACHJV010000001">
    <property type="protein sequence ID" value="MBB4925135.1"/>
    <property type="molecule type" value="Genomic_DNA"/>
</dbReference>
<keyword evidence="9" id="KW-1185">Reference proteome</keyword>
<comment type="subcellular location">
    <subcellularLocation>
        <location evidence="1">Cell membrane</location>
        <topology evidence="1">Multi-pass membrane protein</topology>
    </subcellularLocation>
</comment>
<evidence type="ECO:0000313" key="8">
    <source>
        <dbReference type="EMBL" id="MBB4925135.1"/>
    </source>
</evidence>
<keyword evidence="4 6" id="KW-1133">Transmembrane helix</keyword>
<keyword evidence="2" id="KW-1003">Cell membrane</keyword>
<keyword evidence="3 6" id="KW-0812">Transmembrane</keyword>
<protein>
    <submittedName>
        <fullName evidence="8">Integral membrane sensor domain MASE1</fullName>
    </submittedName>
</protein>